<dbReference type="Gene3D" id="3.10.450.50">
    <property type="match status" value="1"/>
</dbReference>
<dbReference type="EMBL" id="WTYR01000001">
    <property type="protein sequence ID" value="MXP09424.1"/>
    <property type="molecule type" value="Genomic_DNA"/>
</dbReference>
<dbReference type="Pfam" id="PF14534">
    <property type="entry name" value="DUF4440"/>
    <property type="match status" value="1"/>
</dbReference>
<evidence type="ECO:0000259" key="1">
    <source>
        <dbReference type="Pfam" id="PF14534"/>
    </source>
</evidence>
<proteinExistence type="predicted"/>
<dbReference type="Proteomes" id="UP000429229">
    <property type="component" value="Unassembled WGS sequence"/>
</dbReference>
<dbReference type="OrthoDB" id="7564479at2"/>
<accession>A0A6I4U2A1</accession>
<evidence type="ECO:0000313" key="3">
    <source>
        <dbReference type="Proteomes" id="UP000429229"/>
    </source>
</evidence>
<name>A0A6I4U2A1_9SPHN</name>
<sequence>MDQFIARIETLEHQLMRAWMVRDRKAMRGLLSRDFIFHLAGGKGAILDRPSWLDAASGRFKLEAYRFGDVYARQLGRTAVFVAPIALEMKMGPLEWTGEFRLTDVWQKGRVRRSWNLVERVLARPESDEDMPAAIRDLQLWR</sequence>
<reference evidence="2 3" key="1">
    <citation type="submission" date="2019-12" db="EMBL/GenBank/DDBJ databases">
        <title>Genomic-based taxomic classification of the family Erythrobacteraceae.</title>
        <authorList>
            <person name="Xu L."/>
        </authorList>
    </citation>
    <scope>NUCLEOTIDE SEQUENCE [LARGE SCALE GENOMIC DNA]</scope>
    <source>
        <strain evidence="2 3">LMG 29519</strain>
    </source>
</reference>
<gene>
    <name evidence="2" type="ORF">GRI68_04465</name>
</gene>
<dbReference type="InterPro" id="IPR032710">
    <property type="entry name" value="NTF2-like_dom_sf"/>
</dbReference>
<dbReference type="InterPro" id="IPR027843">
    <property type="entry name" value="DUF4440"/>
</dbReference>
<organism evidence="2 3">
    <name type="scientific">Alteriqipengyuania halimionae</name>
    <dbReference type="NCBI Taxonomy" id="1926630"/>
    <lineage>
        <taxon>Bacteria</taxon>
        <taxon>Pseudomonadati</taxon>
        <taxon>Pseudomonadota</taxon>
        <taxon>Alphaproteobacteria</taxon>
        <taxon>Sphingomonadales</taxon>
        <taxon>Erythrobacteraceae</taxon>
        <taxon>Alteriqipengyuania</taxon>
    </lineage>
</organism>
<dbReference type="AlphaFoldDB" id="A0A6I4U2A1"/>
<keyword evidence="3" id="KW-1185">Reference proteome</keyword>
<comment type="caution">
    <text evidence="2">The sequence shown here is derived from an EMBL/GenBank/DDBJ whole genome shotgun (WGS) entry which is preliminary data.</text>
</comment>
<dbReference type="SUPFAM" id="SSF54427">
    <property type="entry name" value="NTF2-like"/>
    <property type="match status" value="1"/>
</dbReference>
<protein>
    <submittedName>
        <fullName evidence="2">DUF4440 domain-containing protein</fullName>
    </submittedName>
</protein>
<feature type="domain" description="DUF4440" evidence="1">
    <location>
        <begin position="8"/>
        <end position="109"/>
    </location>
</feature>
<evidence type="ECO:0000313" key="2">
    <source>
        <dbReference type="EMBL" id="MXP09424.1"/>
    </source>
</evidence>
<dbReference type="RefSeq" id="WP_160616118.1">
    <property type="nucleotide sequence ID" value="NZ_WTYR01000001.1"/>
</dbReference>